<evidence type="ECO:0000313" key="1">
    <source>
        <dbReference type="EMBL" id="AXC36550.1"/>
    </source>
</evidence>
<dbReference type="InterPro" id="IPR000408">
    <property type="entry name" value="Reg_chr_condens"/>
</dbReference>
<organism evidence="1 2">
    <name type="scientific">Escherichia phage UB</name>
    <dbReference type="NCBI Taxonomy" id="2268588"/>
    <lineage>
        <taxon>Viruses</taxon>
        <taxon>Duplodnaviria</taxon>
        <taxon>Heunggongvirae</taxon>
        <taxon>Uroviricota</taxon>
        <taxon>Caudoviricetes</taxon>
        <taxon>Asteriusvirus</taxon>
        <taxon>Asteriusvirus PBECO4</taxon>
    </lineage>
</organism>
<evidence type="ECO:0000313" key="2">
    <source>
        <dbReference type="Proteomes" id="UP000252104"/>
    </source>
</evidence>
<proteinExistence type="predicted"/>
<dbReference type="PANTHER" id="PTHR45982">
    <property type="entry name" value="REGULATOR OF CHROMOSOME CONDENSATION"/>
    <property type="match status" value="1"/>
</dbReference>
<dbReference type="Proteomes" id="UP000252104">
    <property type="component" value="Segment"/>
</dbReference>
<dbReference type="Gene3D" id="2.130.10.30">
    <property type="entry name" value="Regulator of chromosome condensation 1/beta-lactamase-inhibitor protein II"/>
    <property type="match status" value="1"/>
</dbReference>
<reference evidence="2" key="2">
    <citation type="submission" date="2018-05" db="EMBL/GenBank/DDBJ databases">
        <title>Genome Assembly Of Bacteriophage Specific To Escherichia coli 0157:H7.</title>
        <authorList>
            <person name="Ahmad Hisham U.B."/>
            <person name="Ramli N.A."/>
            <person name="Mohamad Zawawi N.A."/>
            <person name="Mat Arip Y."/>
        </authorList>
    </citation>
    <scope>NUCLEOTIDE SEQUENCE [LARGE SCALE GENOMIC DNA]</scope>
</reference>
<dbReference type="SUPFAM" id="SSF50985">
    <property type="entry name" value="RCC1/BLIP-II"/>
    <property type="match status" value="2"/>
</dbReference>
<accession>A0A2Z5H8Y9</accession>
<protein>
    <submittedName>
        <fullName evidence="1">Putative DNA condensation protein</fullName>
    </submittedName>
</protein>
<dbReference type="PROSITE" id="PS50012">
    <property type="entry name" value="RCC1_3"/>
    <property type="match status" value="1"/>
</dbReference>
<reference evidence="1 2" key="1">
    <citation type="submission" date="2018-05" db="EMBL/GenBank/DDBJ databases">
        <title>Characterization Of A New Bacterial Virus From Orangutan (Pongo pygmaeus).</title>
        <authorList>
            <person name="Ahmad Hisham U.B."/>
            <person name="Ramli N.A."/>
            <person name="Mohamad Zawawi N.A."/>
            <person name="Mat Arip Y."/>
        </authorList>
    </citation>
    <scope>NUCLEOTIDE SEQUENCE [LARGE SCALE GENOMIC DNA]</scope>
</reference>
<dbReference type="InterPro" id="IPR009091">
    <property type="entry name" value="RCC1/BLIP-II"/>
</dbReference>
<dbReference type="PANTHER" id="PTHR45982:SF1">
    <property type="entry name" value="REGULATOR OF CHROMOSOME CONDENSATION"/>
    <property type="match status" value="1"/>
</dbReference>
<name>A0A2Z5H8Y9_9CAUD</name>
<dbReference type="EMBL" id="MH383160">
    <property type="protein sequence ID" value="AXC36550.1"/>
    <property type="molecule type" value="Genomic_DNA"/>
</dbReference>
<dbReference type="InterPro" id="IPR051553">
    <property type="entry name" value="Ran_GTPase-activating"/>
</dbReference>
<sequence>MLPFARLVKYGNKIPPPAGIRKINTYGLGHLFLTTDGKLFAYGSNNEYRFGTPTTSIVGGVPSLVLINVAMIYCHPAYTICLMNDGRYMAAGNLSQFGLGSQTSFVDVSSFFSTLGTITKIAITRRETPGTSTIYALNSTGILYAMGSNNRGQFGNNTLTGKIGEFVQINTNCKDVVTCSYETVVVLKNDNTAWFCGNYGLTSGSSDIKVFTNIGDTDILSINSDGSGGSLLYTKSTGLYVRGLLTSLYGLTYTSGSQGTNRLAVLPFTYDSANFRYWTDPEGQGPSCWIQDLSTGTRYATGSTNSSNGRLGFSVPTASGNSFREQVINLPEGTSTMTVLSVGMGNNYSALISTDGIVYGSGAFNGYGAYPGTEVVNYPDSNPTLFQYEPIKLGI</sequence>